<comment type="caution">
    <text evidence="2">The sequence shown here is derived from an EMBL/GenBank/DDBJ whole genome shotgun (WGS) entry which is preliminary data.</text>
</comment>
<dbReference type="Pfam" id="PF01370">
    <property type="entry name" value="Epimerase"/>
    <property type="match status" value="1"/>
</dbReference>
<proteinExistence type="predicted"/>
<name>A0ABW7A108_9HYPH</name>
<sequence>MFDTAADKLTPQDRRVPGLQEIEMSGKIIVFGGSGFVGTHLIRLLVAQGEQVVSVDIRPQRETLPQVDYRIGDVRDLSGFEVDGPVATIYNFAAVHTTPGHPFWEYYDTNINGAIEITAWARRYGVNDIVFTSSISVYGPSEETKSEASTPAPQSAYGYSKLMAERVHRIWFDEAPGRRLTVVRPAVVFGRGERGNFTRLARLLQKGFFVYPGRRDTIKACVYVEDLLDSIAFAKNSPEPFKFYNAAYPERYTLEQVVSLFIADHFPNGKTYTIPRGVMMTGASILEKASFLKIGIHPERVMKLVRSTDIFPGWLTSKGYVFPHNLKAGLQRWSDQGNKAFD</sequence>
<protein>
    <submittedName>
        <fullName evidence="2">NAD(P)-dependent oxidoreductase</fullName>
    </submittedName>
</protein>
<feature type="domain" description="NAD-dependent epimerase/dehydratase" evidence="1">
    <location>
        <begin position="28"/>
        <end position="239"/>
    </location>
</feature>
<reference evidence="2 3" key="1">
    <citation type="submission" date="2024-02" db="EMBL/GenBank/DDBJ databases">
        <title>Expansion and revision of Xanthobacter and proposal of Roseixanthobacter gen. nov.</title>
        <authorList>
            <person name="Soltysiak M.P.M."/>
            <person name="Jalihal A."/>
            <person name="Ory A."/>
            <person name="Chrisophersen C."/>
            <person name="Lee A.D."/>
            <person name="Boulton J."/>
            <person name="Springer M."/>
        </authorList>
    </citation>
    <scope>NUCLEOTIDE SEQUENCE [LARGE SCALE GENOMIC DNA]</scope>
    <source>
        <strain evidence="2 3">23A</strain>
    </source>
</reference>
<evidence type="ECO:0000313" key="2">
    <source>
        <dbReference type="EMBL" id="MFG1374573.1"/>
    </source>
</evidence>
<keyword evidence="3" id="KW-1185">Reference proteome</keyword>
<dbReference type="Gene3D" id="3.40.50.720">
    <property type="entry name" value="NAD(P)-binding Rossmann-like Domain"/>
    <property type="match status" value="1"/>
</dbReference>
<dbReference type="PANTHER" id="PTHR43245">
    <property type="entry name" value="BIFUNCTIONAL POLYMYXIN RESISTANCE PROTEIN ARNA"/>
    <property type="match status" value="1"/>
</dbReference>
<dbReference type="SUPFAM" id="SSF51735">
    <property type="entry name" value="NAD(P)-binding Rossmann-fold domains"/>
    <property type="match status" value="1"/>
</dbReference>
<gene>
    <name evidence="2" type="ORF">V5F32_20545</name>
</gene>
<dbReference type="InterPro" id="IPR001509">
    <property type="entry name" value="Epimerase_deHydtase"/>
</dbReference>
<dbReference type="InterPro" id="IPR050177">
    <property type="entry name" value="Lipid_A_modif_metabolic_enz"/>
</dbReference>
<accession>A0ABW7A108</accession>
<dbReference type="InterPro" id="IPR036291">
    <property type="entry name" value="NAD(P)-bd_dom_sf"/>
</dbReference>
<organism evidence="2 3">
    <name type="scientific">Xanthobacter oligotrophicus</name>
    <dbReference type="NCBI Taxonomy" id="2607286"/>
    <lineage>
        <taxon>Bacteria</taxon>
        <taxon>Pseudomonadati</taxon>
        <taxon>Pseudomonadota</taxon>
        <taxon>Alphaproteobacteria</taxon>
        <taxon>Hyphomicrobiales</taxon>
        <taxon>Xanthobacteraceae</taxon>
        <taxon>Xanthobacter</taxon>
    </lineage>
</organism>
<dbReference type="EMBL" id="JBAFVH010000013">
    <property type="protein sequence ID" value="MFG1374573.1"/>
    <property type="molecule type" value="Genomic_DNA"/>
</dbReference>
<dbReference type="Proteomes" id="UP001604002">
    <property type="component" value="Unassembled WGS sequence"/>
</dbReference>
<dbReference type="RefSeq" id="WP_393994201.1">
    <property type="nucleotide sequence ID" value="NZ_JBAFVH010000013.1"/>
</dbReference>
<evidence type="ECO:0000313" key="3">
    <source>
        <dbReference type="Proteomes" id="UP001604002"/>
    </source>
</evidence>
<evidence type="ECO:0000259" key="1">
    <source>
        <dbReference type="Pfam" id="PF01370"/>
    </source>
</evidence>